<dbReference type="SMR" id="A4F5B9"/>
<evidence type="ECO:0000256" key="4">
    <source>
        <dbReference type="SAM" id="SignalP"/>
    </source>
</evidence>
<reference evidence="7" key="2">
    <citation type="journal article" date="2008" name="Insect Biochem. Mol. Biol.">
        <title>The genome of a lepidopteran model insect, the silkworm Bombyx mori.</title>
        <authorList>
            <consortium name="International Silkworm Genome Consortium"/>
        </authorList>
    </citation>
    <scope>NUCLEOTIDE SEQUENCE [LARGE SCALE GENOMIC DNA]</scope>
    <source>
        <strain evidence="7">p50T</strain>
    </source>
</reference>
<evidence type="ECO:0000256" key="2">
    <source>
        <dbReference type="ARBA" id="ARBA00022448"/>
    </source>
</evidence>
<keyword evidence="3" id="KW-1015">Disulfide bond</keyword>
<protein>
    <submittedName>
        <fullName evidence="5">Pheromone binding protein 3</fullName>
    </submittedName>
</protein>
<sequence>MARYNIVVAVLVLGVVGARGSSEAMRHIATGFIRVLDECKQELGLTDHILTDMYHFWKLDYSMMTRETGCAIICMSKKLDLIDGDGKLHHGNAQAYALKHGAATEVAAKLVEVIHGCEKLHESIDDQCSRVLEVAKCFRTGVHELHWAPKLDVIVGEVMTEI</sequence>
<comment type="similarity">
    <text evidence="1">Belongs to the PBP/GOBP family.</text>
</comment>
<name>A4F5B9_BOMMO</name>
<keyword evidence="2" id="KW-0813">Transport</keyword>
<dbReference type="InterPro" id="IPR006170">
    <property type="entry name" value="PBP/GOBP"/>
</dbReference>
<dbReference type="Pfam" id="PF01395">
    <property type="entry name" value="PBP_GOBP"/>
    <property type="match status" value="1"/>
</dbReference>
<keyword evidence="7" id="KW-1185">Reference proteome</keyword>
<accession>A4F5B9</accession>
<dbReference type="InterPro" id="IPR006072">
    <property type="entry name" value="Odorant/phero-bd_Lep"/>
</dbReference>
<dbReference type="InParanoid" id="A4F5B9"/>
<dbReference type="OrthoDB" id="7413278at2759"/>
<evidence type="ECO:0000313" key="6">
    <source>
        <dbReference type="EnsemblMetazoa" id="NP_001077095.1"/>
    </source>
</evidence>
<dbReference type="KEGG" id="bmor:100036586"/>
<reference evidence="6" key="3">
    <citation type="submission" date="2022-06" db="UniProtKB">
        <authorList>
            <consortium name="EnsemblMetazoa"/>
        </authorList>
    </citation>
    <scope>IDENTIFICATION</scope>
    <source>
        <strain evidence="6">p50T (Dazao)</strain>
    </source>
</reference>
<dbReference type="RefSeq" id="NP_001077095.1">
    <property type="nucleotide sequence ID" value="NM_001083626.1"/>
</dbReference>
<dbReference type="Gene3D" id="1.10.238.20">
    <property type="entry name" value="Pheromone/general odorant binding protein domain"/>
    <property type="match status" value="1"/>
</dbReference>
<evidence type="ECO:0000256" key="3">
    <source>
        <dbReference type="PIRSR" id="PIRSR015604-1"/>
    </source>
</evidence>
<feature type="disulfide bond" evidence="3">
    <location>
        <begin position="39"/>
        <end position="74"/>
    </location>
</feature>
<evidence type="ECO:0000256" key="1">
    <source>
        <dbReference type="ARBA" id="ARBA00008098"/>
    </source>
</evidence>
<reference evidence="5" key="1">
    <citation type="journal article" date="2006" name="Invertebr. Neurosci.">
        <title>Candidate pheromone binding proteins of the silkmoth Bombyx mori.</title>
        <authorList>
            <person name="Forstner M."/>
            <person name="Gohl T."/>
            <person name="Breer H."/>
            <person name="Krieger J."/>
        </authorList>
    </citation>
    <scope>NUCLEOTIDE SEQUENCE</scope>
    <source>
        <tissue evidence="5">Antennae</tissue>
    </source>
</reference>
<proteinExistence type="evidence at transcript level"/>
<feature type="signal peptide" evidence="4">
    <location>
        <begin position="1"/>
        <end position="20"/>
    </location>
</feature>
<dbReference type="Proteomes" id="UP000005204">
    <property type="component" value="Unassembled WGS sequence"/>
</dbReference>
<organism evidence="5">
    <name type="scientific">Bombyx mori</name>
    <name type="common">Silk moth</name>
    <dbReference type="NCBI Taxonomy" id="7091"/>
    <lineage>
        <taxon>Eukaryota</taxon>
        <taxon>Metazoa</taxon>
        <taxon>Ecdysozoa</taxon>
        <taxon>Arthropoda</taxon>
        <taxon>Hexapoda</taxon>
        <taxon>Insecta</taxon>
        <taxon>Pterygota</taxon>
        <taxon>Neoptera</taxon>
        <taxon>Endopterygota</taxon>
        <taxon>Lepidoptera</taxon>
        <taxon>Glossata</taxon>
        <taxon>Ditrysia</taxon>
        <taxon>Bombycoidea</taxon>
        <taxon>Bombycidae</taxon>
        <taxon>Bombycinae</taxon>
        <taxon>Bombyx</taxon>
    </lineage>
</organism>
<dbReference type="PRINTS" id="PR00484">
    <property type="entry name" value="PBPGOBP"/>
</dbReference>
<dbReference type="PaxDb" id="7091-BGIBMGA012617-TA"/>
<dbReference type="CTD" id="100036586"/>
<evidence type="ECO:0000313" key="5">
    <source>
        <dbReference type="EMBL" id="CAL47309.1"/>
    </source>
</evidence>
<gene>
    <name evidence="5" type="primary">pbp3</name>
    <name evidence="6" type="synonym">100036586</name>
</gene>
<feature type="disulfide bond" evidence="3">
    <location>
        <begin position="70"/>
        <end position="128"/>
    </location>
</feature>
<dbReference type="FunCoup" id="A4F5B9">
    <property type="interactions" value="62"/>
</dbReference>
<dbReference type="SUPFAM" id="SSF47565">
    <property type="entry name" value="Insect pheromone/odorant-binding proteins"/>
    <property type="match status" value="1"/>
</dbReference>
<dbReference type="STRING" id="7091.A4F5B9"/>
<feature type="chain" id="PRO_5010820312" evidence="4">
    <location>
        <begin position="21"/>
        <end position="162"/>
    </location>
</feature>
<dbReference type="GeneID" id="100036586"/>
<dbReference type="InterPro" id="IPR036728">
    <property type="entry name" value="PBP_GOBP_sf"/>
</dbReference>
<dbReference type="OMA" id="GCAIVCM"/>
<dbReference type="HOGENOM" id="CLU_1827210_0_0_1"/>
<dbReference type="PIRSF" id="PIRSF015604">
    <property type="entry name" value="Odorant/phero_bd"/>
    <property type="match status" value="1"/>
</dbReference>
<dbReference type="CDD" id="cd23992">
    <property type="entry name" value="PBP_GOBP"/>
    <property type="match status" value="1"/>
</dbReference>
<keyword evidence="4" id="KW-0732">Signal</keyword>
<evidence type="ECO:0000313" key="7">
    <source>
        <dbReference type="Proteomes" id="UP000005204"/>
    </source>
</evidence>
<dbReference type="GO" id="GO:0005549">
    <property type="term" value="F:odorant binding"/>
    <property type="evidence" value="ECO:0007669"/>
    <property type="project" value="InterPro"/>
</dbReference>
<dbReference type="EMBL" id="AM403101">
    <property type="protein sequence ID" value="CAL47309.1"/>
    <property type="molecule type" value="mRNA"/>
</dbReference>
<dbReference type="eggNOG" id="ENOG502TBQP">
    <property type="taxonomic scope" value="Eukaryota"/>
</dbReference>
<feature type="disulfide bond" evidence="3">
    <location>
        <begin position="117"/>
        <end position="137"/>
    </location>
</feature>
<dbReference type="AlphaFoldDB" id="A4F5B9"/>
<dbReference type="SMART" id="SM00708">
    <property type="entry name" value="PhBP"/>
    <property type="match status" value="1"/>
</dbReference>
<dbReference type="EnsemblMetazoa" id="NM_001083626.1">
    <property type="protein sequence ID" value="NP_001077095.1"/>
    <property type="gene ID" value="GeneID_100036586"/>
</dbReference>